<comment type="similarity">
    <text evidence="2 8">Belongs to the PhoU family.</text>
</comment>
<comment type="subunit">
    <text evidence="3 8">Homodimer.</text>
</comment>
<reference evidence="10 11" key="1">
    <citation type="submission" date="2018-06" db="EMBL/GenBank/DDBJ databases">
        <authorList>
            <person name="Liu Z.-W."/>
        </authorList>
    </citation>
    <scope>NUCLEOTIDE SEQUENCE [LARGE SCALE GENOMIC DNA]</scope>
    <source>
        <strain evidence="10 11">2b14</strain>
    </source>
</reference>
<dbReference type="PIRSF" id="PIRSF003107">
    <property type="entry name" value="PhoU"/>
    <property type="match status" value="1"/>
</dbReference>
<keyword evidence="5 8" id="KW-0963">Cytoplasm</keyword>
<comment type="function">
    <text evidence="7 8">Plays a role in the regulation of phosphate uptake.</text>
</comment>
<dbReference type="AlphaFoldDB" id="A0A364RI36"/>
<dbReference type="GO" id="GO:0006817">
    <property type="term" value="P:phosphate ion transport"/>
    <property type="evidence" value="ECO:0007669"/>
    <property type="project" value="UniProtKB-KW"/>
</dbReference>
<evidence type="ECO:0000256" key="7">
    <source>
        <dbReference type="ARBA" id="ARBA00056181"/>
    </source>
</evidence>
<dbReference type="PANTHER" id="PTHR42930:SF3">
    <property type="entry name" value="PHOSPHATE-SPECIFIC TRANSPORT SYSTEM ACCESSORY PROTEIN PHOU"/>
    <property type="match status" value="1"/>
</dbReference>
<dbReference type="PANTHER" id="PTHR42930">
    <property type="entry name" value="PHOSPHATE-SPECIFIC TRANSPORT SYSTEM ACCESSORY PROTEIN PHOU"/>
    <property type="match status" value="1"/>
</dbReference>
<feature type="domain" description="PhoU" evidence="9">
    <location>
        <begin position="120"/>
        <end position="204"/>
    </location>
</feature>
<evidence type="ECO:0000259" key="9">
    <source>
        <dbReference type="Pfam" id="PF01895"/>
    </source>
</evidence>
<dbReference type="EMBL" id="QMDV01000001">
    <property type="protein sequence ID" value="RAU83969.1"/>
    <property type="molecule type" value="Genomic_DNA"/>
</dbReference>
<dbReference type="Proteomes" id="UP000251692">
    <property type="component" value="Unassembled WGS sequence"/>
</dbReference>
<organism evidence="10 11">
    <name type="scientific">Pontibacter arcticus</name>
    <dbReference type="NCBI Taxonomy" id="2080288"/>
    <lineage>
        <taxon>Bacteria</taxon>
        <taxon>Pseudomonadati</taxon>
        <taxon>Bacteroidota</taxon>
        <taxon>Cytophagia</taxon>
        <taxon>Cytophagales</taxon>
        <taxon>Hymenobacteraceae</taxon>
        <taxon>Pontibacter</taxon>
    </lineage>
</organism>
<dbReference type="GO" id="GO:0045936">
    <property type="term" value="P:negative regulation of phosphate metabolic process"/>
    <property type="evidence" value="ECO:0007669"/>
    <property type="project" value="InterPro"/>
</dbReference>
<evidence type="ECO:0000256" key="5">
    <source>
        <dbReference type="ARBA" id="ARBA00022490"/>
    </source>
</evidence>
<dbReference type="InterPro" id="IPR026022">
    <property type="entry name" value="PhoU_dom"/>
</dbReference>
<keyword evidence="4 8" id="KW-0813">Transport</keyword>
<dbReference type="GO" id="GO:0030643">
    <property type="term" value="P:intracellular phosphate ion homeostasis"/>
    <property type="evidence" value="ECO:0007669"/>
    <property type="project" value="InterPro"/>
</dbReference>
<dbReference type="NCBIfam" id="TIGR02135">
    <property type="entry name" value="phoU_full"/>
    <property type="match status" value="1"/>
</dbReference>
<name>A0A364RI36_9BACT</name>
<evidence type="ECO:0000256" key="4">
    <source>
        <dbReference type="ARBA" id="ARBA00022448"/>
    </source>
</evidence>
<dbReference type="RefSeq" id="WP_112304062.1">
    <property type="nucleotide sequence ID" value="NZ_QMDV01000001.1"/>
</dbReference>
<accession>A0A364RI36</accession>
<dbReference type="FunFam" id="1.20.58.220:FF:000004">
    <property type="entry name" value="Phosphate-specific transport system accessory protein PhoU"/>
    <property type="match status" value="1"/>
</dbReference>
<evidence type="ECO:0000256" key="1">
    <source>
        <dbReference type="ARBA" id="ARBA00004496"/>
    </source>
</evidence>
<evidence type="ECO:0000256" key="6">
    <source>
        <dbReference type="ARBA" id="ARBA00022592"/>
    </source>
</evidence>
<evidence type="ECO:0000256" key="2">
    <source>
        <dbReference type="ARBA" id="ARBA00008107"/>
    </source>
</evidence>
<keyword evidence="6 8" id="KW-0592">Phosphate transport</keyword>
<evidence type="ECO:0000313" key="10">
    <source>
        <dbReference type="EMBL" id="RAU83969.1"/>
    </source>
</evidence>
<feature type="domain" description="PhoU" evidence="9">
    <location>
        <begin position="15"/>
        <end position="103"/>
    </location>
</feature>
<comment type="caution">
    <text evidence="10">The sequence shown here is derived from an EMBL/GenBank/DDBJ whole genome shotgun (WGS) entry which is preliminary data.</text>
</comment>
<comment type="subcellular location">
    <subcellularLocation>
        <location evidence="1 8">Cytoplasm</location>
    </subcellularLocation>
</comment>
<sequence>MSHIDKELKQIQEKLLEMWDLVEYQLISSREALLHHDLVLAERVVKLGKKVNRYDTKIDRQCENFFALFTPVAVDLRQILATIKINANLERIGDTAEGICRIVKKLNGPLSEPLAQESRLLEMYDITLVMLADARKVLTNYDADTAHAILKQDKVINKIYRKSDKTLVDFMHQNPANVATGLQLYTLIKKMERVGDQITNITEEIIFYHDAKMIKHRSDKKKKNRNKDDN</sequence>
<keyword evidence="11" id="KW-1185">Reference proteome</keyword>
<evidence type="ECO:0000313" key="11">
    <source>
        <dbReference type="Proteomes" id="UP000251692"/>
    </source>
</evidence>
<dbReference type="InterPro" id="IPR028366">
    <property type="entry name" value="PhoU"/>
</dbReference>
<dbReference type="OrthoDB" id="9814256at2"/>
<protein>
    <recommendedName>
        <fullName evidence="8">Phosphate-specific transport system accessory protein PhoU</fullName>
    </recommendedName>
</protein>
<evidence type="ECO:0000256" key="3">
    <source>
        <dbReference type="ARBA" id="ARBA00011738"/>
    </source>
</evidence>
<dbReference type="GO" id="GO:0005737">
    <property type="term" value="C:cytoplasm"/>
    <property type="evidence" value="ECO:0007669"/>
    <property type="project" value="UniProtKB-SubCell"/>
</dbReference>
<reference evidence="10 11" key="2">
    <citation type="submission" date="2018-07" db="EMBL/GenBank/DDBJ databases">
        <title>Pontibacter sp. 2b14 genomic sequence and assembly.</title>
        <authorList>
            <person name="Du Z.-J."/>
        </authorList>
    </citation>
    <scope>NUCLEOTIDE SEQUENCE [LARGE SCALE GENOMIC DNA]</scope>
    <source>
        <strain evidence="10 11">2b14</strain>
    </source>
</reference>
<evidence type="ECO:0000256" key="8">
    <source>
        <dbReference type="PIRNR" id="PIRNR003107"/>
    </source>
</evidence>
<dbReference type="Gene3D" id="1.20.58.220">
    <property type="entry name" value="Phosphate transport system protein phou homolog 2, domain 2"/>
    <property type="match status" value="1"/>
</dbReference>
<proteinExistence type="inferred from homology"/>
<dbReference type="InterPro" id="IPR038078">
    <property type="entry name" value="PhoU-like_sf"/>
</dbReference>
<dbReference type="Pfam" id="PF01895">
    <property type="entry name" value="PhoU"/>
    <property type="match status" value="2"/>
</dbReference>
<dbReference type="SUPFAM" id="SSF109755">
    <property type="entry name" value="PhoU-like"/>
    <property type="match status" value="1"/>
</dbReference>
<gene>
    <name evidence="10" type="primary">phoU</name>
    <name evidence="10" type="ORF">DP923_02590</name>
</gene>